<gene>
    <name evidence="2" type="ORF">FNK824_LOCUS40026</name>
</gene>
<dbReference type="AlphaFoldDB" id="A0A820GYF7"/>
<accession>A0A820GYF7</accession>
<organism evidence="2 3">
    <name type="scientific">Rotaria sordida</name>
    <dbReference type="NCBI Taxonomy" id="392033"/>
    <lineage>
        <taxon>Eukaryota</taxon>
        <taxon>Metazoa</taxon>
        <taxon>Spiralia</taxon>
        <taxon>Gnathifera</taxon>
        <taxon>Rotifera</taxon>
        <taxon>Eurotatoria</taxon>
        <taxon>Bdelloidea</taxon>
        <taxon>Philodinida</taxon>
        <taxon>Philodinidae</taxon>
        <taxon>Rotaria</taxon>
    </lineage>
</organism>
<sequence>MKRRETEREIEEREDAEMRRKKAESDRLYLLYQQEKEKQRTQDAQAISEYHLKQA</sequence>
<feature type="region of interest" description="Disordered" evidence="1">
    <location>
        <begin position="36"/>
        <end position="55"/>
    </location>
</feature>
<evidence type="ECO:0000313" key="2">
    <source>
        <dbReference type="EMBL" id="CAF4284443.1"/>
    </source>
</evidence>
<evidence type="ECO:0000256" key="1">
    <source>
        <dbReference type="SAM" id="MobiDB-lite"/>
    </source>
</evidence>
<comment type="caution">
    <text evidence="2">The sequence shown here is derived from an EMBL/GenBank/DDBJ whole genome shotgun (WGS) entry which is preliminary data.</text>
</comment>
<evidence type="ECO:0000313" key="3">
    <source>
        <dbReference type="Proteomes" id="UP000663874"/>
    </source>
</evidence>
<name>A0A820GYF7_9BILA</name>
<dbReference type="EMBL" id="CAJOBE010029206">
    <property type="protein sequence ID" value="CAF4284443.1"/>
    <property type="molecule type" value="Genomic_DNA"/>
</dbReference>
<reference evidence="2" key="1">
    <citation type="submission" date="2021-02" db="EMBL/GenBank/DDBJ databases">
        <authorList>
            <person name="Nowell W R."/>
        </authorList>
    </citation>
    <scope>NUCLEOTIDE SEQUENCE</scope>
</reference>
<feature type="compositionally biased region" description="Basic and acidic residues" evidence="1">
    <location>
        <begin position="1"/>
        <end position="11"/>
    </location>
</feature>
<feature type="region of interest" description="Disordered" evidence="1">
    <location>
        <begin position="1"/>
        <end position="24"/>
    </location>
</feature>
<feature type="non-terminal residue" evidence="2">
    <location>
        <position position="55"/>
    </location>
</feature>
<protein>
    <submittedName>
        <fullName evidence="2">Uncharacterized protein</fullName>
    </submittedName>
</protein>
<dbReference type="Proteomes" id="UP000663874">
    <property type="component" value="Unassembled WGS sequence"/>
</dbReference>
<proteinExistence type="predicted"/>